<dbReference type="AlphaFoldDB" id="A0A4D6LRB5"/>
<feature type="region of interest" description="Disordered" evidence="1">
    <location>
        <begin position="105"/>
        <end position="192"/>
    </location>
</feature>
<reference evidence="2 3" key="1">
    <citation type="submission" date="2019-04" db="EMBL/GenBank/DDBJ databases">
        <title>An improved genome assembly and genetic linkage map for asparagus bean, Vigna unguiculata ssp. sesquipedialis.</title>
        <authorList>
            <person name="Xia Q."/>
            <person name="Zhang R."/>
            <person name="Dong Y."/>
        </authorList>
    </citation>
    <scope>NUCLEOTIDE SEQUENCE [LARGE SCALE GENOMIC DNA]</scope>
    <source>
        <tissue evidence="2">Leaf</tissue>
    </source>
</reference>
<feature type="region of interest" description="Disordered" evidence="1">
    <location>
        <begin position="253"/>
        <end position="343"/>
    </location>
</feature>
<feature type="compositionally biased region" description="Basic and acidic residues" evidence="1">
    <location>
        <begin position="279"/>
        <end position="289"/>
    </location>
</feature>
<organism evidence="2 3">
    <name type="scientific">Vigna unguiculata</name>
    <name type="common">Cowpea</name>
    <dbReference type="NCBI Taxonomy" id="3917"/>
    <lineage>
        <taxon>Eukaryota</taxon>
        <taxon>Viridiplantae</taxon>
        <taxon>Streptophyta</taxon>
        <taxon>Embryophyta</taxon>
        <taxon>Tracheophyta</taxon>
        <taxon>Spermatophyta</taxon>
        <taxon>Magnoliopsida</taxon>
        <taxon>eudicotyledons</taxon>
        <taxon>Gunneridae</taxon>
        <taxon>Pentapetalae</taxon>
        <taxon>rosids</taxon>
        <taxon>fabids</taxon>
        <taxon>Fabales</taxon>
        <taxon>Fabaceae</taxon>
        <taxon>Papilionoideae</taxon>
        <taxon>50 kb inversion clade</taxon>
        <taxon>NPAAA clade</taxon>
        <taxon>indigoferoid/millettioid clade</taxon>
        <taxon>Phaseoleae</taxon>
        <taxon>Vigna</taxon>
    </lineage>
</organism>
<sequence length="525" mass="58175">MSLTPLLISSERVGESAFDAVNFIYCVTNSYTPKLPYNFSVIPSLSLVRGPGRRLQGTPLSSLSGSFHHQVSLPGLWETDSKFRFLKKKKGFEFRFSFIDDFSGRSKHSTGERDDFLRQQSDSSFEDNGGKQIHEAYNVEKGLSDSIPSRPLRGGKPINQPPPRFRESGRGSFPPRFDDSHGAPGALDNSNKSSKIDLAFQGMNVAETNKDLGQSGDNFLDKFKLAFDDKAVNQSEAAASKQSEEAKCFIDDFSGRSKHSTGERDDFLRQQSDSSFEDNGGKQIHEAYNVEKGLSDSIPSRPLRGGKPINQPPPRFRESGRGSFPPRFDDSHGASGALDNSNKSSKIDLAFQGMNVAETNKDLGQSGDNFLDKFKLAFDDKAVNQSEAAASKQSEEAKWSDSNPNAQEPGMNVAETKKDLGQSGDNCLDKFKLAFDDKAVNQSEAAASKQSEEAKWSDSNPNAQEPVPQDADEIFKKMKESDSSLLYWGTFWGVQRARVCAFGVQRRGKKRYPVTLHFYHGQTWE</sequence>
<evidence type="ECO:0000313" key="2">
    <source>
        <dbReference type="EMBL" id="QCD91452.1"/>
    </source>
</evidence>
<evidence type="ECO:0000313" key="3">
    <source>
        <dbReference type="Proteomes" id="UP000501690"/>
    </source>
</evidence>
<proteinExistence type="predicted"/>
<feature type="region of interest" description="Disordered" evidence="1">
    <location>
        <begin position="443"/>
        <end position="468"/>
    </location>
</feature>
<feature type="compositionally biased region" description="Basic and acidic residues" evidence="1">
    <location>
        <begin position="253"/>
        <end position="268"/>
    </location>
</feature>
<keyword evidence="3" id="KW-1185">Reference proteome</keyword>
<feature type="compositionally biased region" description="Basic and acidic residues" evidence="1">
    <location>
        <begin position="128"/>
        <end position="138"/>
    </location>
</feature>
<protein>
    <submittedName>
        <fullName evidence="2">Uncharacterized protein</fullName>
    </submittedName>
</protein>
<name>A0A4D6LRB5_VIGUN</name>
<feature type="region of interest" description="Disordered" evidence="1">
    <location>
        <begin position="384"/>
        <end position="411"/>
    </location>
</feature>
<accession>A0A4D6LRB5</accession>
<evidence type="ECO:0000256" key="1">
    <source>
        <dbReference type="SAM" id="MobiDB-lite"/>
    </source>
</evidence>
<dbReference type="Proteomes" id="UP000501690">
    <property type="component" value="Linkage Group LG4"/>
</dbReference>
<dbReference type="EMBL" id="CP039348">
    <property type="protein sequence ID" value="QCD91452.1"/>
    <property type="molecule type" value="Genomic_DNA"/>
</dbReference>
<gene>
    <name evidence="2" type="ORF">DEO72_LG4g2417</name>
</gene>